<evidence type="ECO:0000313" key="1">
    <source>
        <dbReference type="EMBL" id="EGR27589.1"/>
    </source>
</evidence>
<proteinExistence type="predicted"/>
<dbReference type="GeneID" id="14903647"/>
<name>G0R4M9_ICHMU</name>
<reference evidence="1 2" key="1">
    <citation type="submission" date="2011-07" db="EMBL/GenBank/DDBJ databases">
        <authorList>
            <person name="Coyne R."/>
            <person name="Brami D."/>
            <person name="Johnson J."/>
            <person name="Hostetler J."/>
            <person name="Hannick L."/>
            <person name="Clark T."/>
            <person name="Cassidy-Hanley D."/>
            <person name="Inman J."/>
        </authorList>
    </citation>
    <scope>NUCLEOTIDE SEQUENCE [LARGE SCALE GENOMIC DNA]</scope>
    <source>
        <strain evidence="1 2">G5</strain>
    </source>
</reference>
<accession>G0R4M9</accession>
<evidence type="ECO:0000313" key="2">
    <source>
        <dbReference type="Proteomes" id="UP000008983"/>
    </source>
</evidence>
<dbReference type="Proteomes" id="UP000008983">
    <property type="component" value="Unassembled WGS sequence"/>
</dbReference>
<organism evidence="1 2">
    <name type="scientific">Ichthyophthirius multifiliis</name>
    <name type="common">White spot disease agent</name>
    <name type="synonym">Ich</name>
    <dbReference type="NCBI Taxonomy" id="5932"/>
    <lineage>
        <taxon>Eukaryota</taxon>
        <taxon>Sar</taxon>
        <taxon>Alveolata</taxon>
        <taxon>Ciliophora</taxon>
        <taxon>Intramacronucleata</taxon>
        <taxon>Oligohymenophorea</taxon>
        <taxon>Hymenostomatida</taxon>
        <taxon>Ophryoglenina</taxon>
        <taxon>Ichthyophthirius</taxon>
    </lineage>
</organism>
<protein>
    <submittedName>
        <fullName evidence="1">Uncharacterized protein</fullName>
    </submittedName>
</protein>
<sequence>MFQQFQKKDERDMTIQKLKIRNPDAFKSQIQTKKVVIVKNLTVKKNTVNVIVQVLNVMNIVDVNLV</sequence>
<dbReference type="AlphaFoldDB" id="G0R4M9"/>
<dbReference type="RefSeq" id="XP_004025041.1">
    <property type="nucleotide sequence ID" value="XM_004024992.1"/>
</dbReference>
<gene>
    <name evidence="1" type="ORF">IMG5_193890</name>
</gene>
<dbReference type="InParanoid" id="G0R4M9"/>
<keyword evidence="2" id="KW-1185">Reference proteome</keyword>
<dbReference type="EMBL" id="GL984352">
    <property type="protein sequence ID" value="EGR27589.1"/>
    <property type="molecule type" value="Genomic_DNA"/>
</dbReference>